<name>A0ACB7X626_9ERIC</name>
<organism evidence="1 2">
    <name type="scientific">Vaccinium darrowii</name>
    <dbReference type="NCBI Taxonomy" id="229202"/>
    <lineage>
        <taxon>Eukaryota</taxon>
        <taxon>Viridiplantae</taxon>
        <taxon>Streptophyta</taxon>
        <taxon>Embryophyta</taxon>
        <taxon>Tracheophyta</taxon>
        <taxon>Spermatophyta</taxon>
        <taxon>Magnoliopsida</taxon>
        <taxon>eudicotyledons</taxon>
        <taxon>Gunneridae</taxon>
        <taxon>Pentapetalae</taxon>
        <taxon>asterids</taxon>
        <taxon>Ericales</taxon>
        <taxon>Ericaceae</taxon>
        <taxon>Vaccinioideae</taxon>
        <taxon>Vaccinieae</taxon>
        <taxon>Vaccinium</taxon>
    </lineage>
</organism>
<evidence type="ECO:0000313" key="2">
    <source>
        <dbReference type="Proteomes" id="UP000828048"/>
    </source>
</evidence>
<proteinExistence type="predicted"/>
<keyword evidence="2" id="KW-1185">Reference proteome</keyword>
<accession>A0ACB7X626</accession>
<sequence length="284" mass="32981">MTNNLDGMRYVKTVEFSNDLRDFIFEELKLKSVMEIQVYETRGDWVLRQENSTDLLRWINMVDFDESLLLWHIATELCFNTDESNNKKFYHLSKFLSNYMLHLLIVQSSMISTLVGSVPSWFRDTCAEAKRFFRGRKIRKAYEGNNCCPHNPIFGNCFFCIELEEGHQQSQTSCCCFKKCCHEEEKGPDRLQIRACKSIIGVNTEVEPVTVRGDCSRSVLFDACVLAKELKKLETERMWQIISRVWVEMLSYAACHCRANIHAAHLSEGGHLITLVWLLICHLG</sequence>
<reference evidence="1 2" key="1">
    <citation type="journal article" date="2021" name="Hortic Res">
        <title>High-quality reference genome and annotation aids understanding of berry development for evergreen blueberry (Vaccinium darrowii).</title>
        <authorList>
            <person name="Yu J."/>
            <person name="Hulse-Kemp A.M."/>
            <person name="Babiker E."/>
            <person name="Staton M."/>
        </authorList>
    </citation>
    <scope>NUCLEOTIDE SEQUENCE [LARGE SCALE GENOMIC DNA]</scope>
    <source>
        <strain evidence="2">cv. NJ 8807/NJ 8810</strain>
        <tissue evidence="1">Young leaf</tissue>
    </source>
</reference>
<dbReference type="Proteomes" id="UP000828048">
    <property type="component" value="Chromosome 2"/>
</dbReference>
<gene>
    <name evidence="1" type="ORF">Vadar_033680</name>
</gene>
<comment type="caution">
    <text evidence="1">The sequence shown here is derived from an EMBL/GenBank/DDBJ whole genome shotgun (WGS) entry which is preliminary data.</text>
</comment>
<evidence type="ECO:0000313" key="1">
    <source>
        <dbReference type="EMBL" id="KAH7836206.1"/>
    </source>
</evidence>
<protein>
    <submittedName>
        <fullName evidence="1">Uncharacterized protein</fullName>
    </submittedName>
</protein>
<dbReference type="EMBL" id="CM037152">
    <property type="protein sequence ID" value="KAH7836206.1"/>
    <property type="molecule type" value="Genomic_DNA"/>
</dbReference>